<gene>
    <name evidence="2" type="ORF">EDM56_20945</name>
</gene>
<comment type="caution">
    <text evidence="2">The sequence shown here is derived from an EMBL/GenBank/DDBJ whole genome shotgun (WGS) entry which is preliminary data.</text>
</comment>
<dbReference type="Pfam" id="PF07849">
    <property type="entry name" value="DUF1641"/>
    <property type="match status" value="1"/>
</dbReference>
<dbReference type="EMBL" id="RHHQ01000017">
    <property type="protein sequence ID" value="RNB84576.1"/>
    <property type="molecule type" value="Genomic_DNA"/>
</dbReference>
<evidence type="ECO:0000256" key="1">
    <source>
        <dbReference type="SAM" id="Coils"/>
    </source>
</evidence>
<dbReference type="AlphaFoldDB" id="A0A3M8D981"/>
<dbReference type="InterPro" id="IPR012440">
    <property type="entry name" value="DUF1641"/>
</dbReference>
<organism evidence="2 3">
    <name type="scientific">Brevibacillus fluminis</name>
    <dbReference type="NCBI Taxonomy" id="511487"/>
    <lineage>
        <taxon>Bacteria</taxon>
        <taxon>Bacillati</taxon>
        <taxon>Bacillota</taxon>
        <taxon>Bacilli</taxon>
        <taxon>Bacillales</taxon>
        <taxon>Paenibacillaceae</taxon>
        <taxon>Brevibacillus</taxon>
    </lineage>
</organism>
<keyword evidence="3" id="KW-1185">Reference proteome</keyword>
<reference evidence="2 3" key="1">
    <citation type="submission" date="2018-10" db="EMBL/GenBank/DDBJ databases">
        <title>Phylogenomics of Brevibacillus.</title>
        <authorList>
            <person name="Dunlap C."/>
        </authorList>
    </citation>
    <scope>NUCLEOTIDE SEQUENCE [LARGE SCALE GENOMIC DNA]</scope>
    <source>
        <strain evidence="2 3">JCM 15716</strain>
    </source>
</reference>
<keyword evidence="1" id="KW-0175">Coiled coil</keyword>
<evidence type="ECO:0000313" key="2">
    <source>
        <dbReference type="EMBL" id="RNB84576.1"/>
    </source>
</evidence>
<proteinExistence type="predicted"/>
<dbReference type="Proteomes" id="UP000271031">
    <property type="component" value="Unassembled WGS sequence"/>
</dbReference>
<name>A0A3M8D981_9BACL</name>
<protein>
    <submittedName>
        <fullName evidence="2">DUF1641 domain-containing protein</fullName>
    </submittedName>
</protein>
<dbReference type="PANTHER" id="PTHR38433">
    <property type="match status" value="1"/>
</dbReference>
<sequence length="161" mass="17603">MAKPITTIRKAEPTPEEWQKARLEEVLQEVSENAEGLLETVKLLQELHEAGILPAIHSLVKAKEDIAKIALGQLLRPPVTNAINSAMGVMEALTEIDPDTSKKMVHSLANGVKKAQEGLEANQTVSLFDLMKVLKDPDINRAIGFGLNFLKGMGEGLKEEK</sequence>
<dbReference type="RefSeq" id="WP_122919859.1">
    <property type="nucleotide sequence ID" value="NZ_RHHQ01000017.1"/>
</dbReference>
<evidence type="ECO:0000313" key="3">
    <source>
        <dbReference type="Proteomes" id="UP000271031"/>
    </source>
</evidence>
<dbReference type="OrthoDB" id="147801at2"/>
<feature type="coiled-coil region" evidence="1">
    <location>
        <begin position="20"/>
        <end position="47"/>
    </location>
</feature>
<accession>A0A3M8D981</accession>
<dbReference type="PANTHER" id="PTHR38433:SF1">
    <property type="entry name" value="DUF1641 DOMAIN-CONTAINING PROTEIN"/>
    <property type="match status" value="1"/>
</dbReference>